<gene>
    <name evidence="3" type="ORF">A8C75_17170</name>
</gene>
<reference evidence="4" key="1">
    <citation type="submission" date="2016-05" db="EMBL/GenBank/DDBJ databases">
        <authorList>
            <person name="Baek K."/>
            <person name="Yang S.-J."/>
        </authorList>
    </citation>
    <scope>NUCLEOTIDE SEQUENCE [LARGE SCALE GENOMIC DNA]</scope>
    <source>
        <strain evidence="4">ST58-10</strain>
    </source>
</reference>
<dbReference type="InterPro" id="IPR021834">
    <property type="entry name" value="DUF3426"/>
</dbReference>
<dbReference type="OrthoDB" id="5294582at2"/>
<organism evidence="3 4">
    <name type="scientific">Marinobacterium aestuarii</name>
    <dbReference type="NCBI Taxonomy" id="1821621"/>
    <lineage>
        <taxon>Bacteria</taxon>
        <taxon>Pseudomonadati</taxon>
        <taxon>Pseudomonadota</taxon>
        <taxon>Gammaproteobacteria</taxon>
        <taxon>Oceanospirillales</taxon>
        <taxon>Oceanospirillaceae</taxon>
        <taxon>Marinobacterium</taxon>
    </lineage>
</organism>
<dbReference type="KEGG" id="mars:A8C75_17170"/>
<feature type="compositionally biased region" description="Low complexity" evidence="1">
    <location>
        <begin position="97"/>
        <end position="111"/>
    </location>
</feature>
<evidence type="ECO:0000259" key="2">
    <source>
        <dbReference type="Pfam" id="PF13719"/>
    </source>
</evidence>
<sequence>MNGGIVTECPECETRFNVSDGQLRLADGKVRCGACLRVFDARAHQPYTGTQHSQPDTSSGGNAEEGPAPQEYSLHVRYAQAPKVSSAAQAQRPAEPVNPVDDPAVFDPDAPLEVSSPAEAPQDRPQRNWRRTAPQKPSTPIPIASFLRTPAQDAPSEELPEQTPITQPGTHKPPATGEYGPHSITEPASAPIAAGEPACDQGGPAEKVALAELEPEPVVELASAPPMPAHSSQEQEQEQEQPAPSSTQPEPAIITATEADSPPAHAQPRPPAAPVQTEFQPVPQVAPQPHSTPQPQGLAALQDLHAEPLELRHPVTPTTPGAVLGWSLGCLAAAVLLTSQLAWFNRIEWSREPLLADAYDILCHQLECAIPPYQAVELIHNRQLVVRAHPRYEDALSIDLLLENTASFRQPFPAIELSFSDIRGRTVARRVLQPQDYLDDILDPLKMPNSQPFQVNLAILDPGRRAVSYEVQLAPAQL</sequence>
<dbReference type="RefSeq" id="WP_067385255.1">
    <property type="nucleotide sequence ID" value="NZ_CP015839.1"/>
</dbReference>
<name>A0A1A9F1Q9_9GAMM</name>
<dbReference type="NCBIfam" id="TIGR02098">
    <property type="entry name" value="MJ0042_CXXC"/>
    <property type="match status" value="1"/>
</dbReference>
<evidence type="ECO:0000313" key="3">
    <source>
        <dbReference type="EMBL" id="ANG64032.1"/>
    </source>
</evidence>
<feature type="region of interest" description="Disordered" evidence="1">
    <location>
        <begin position="82"/>
        <end position="203"/>
    </location>
</feature>
<feature type="domain" description="Zinc finger/thioredoxin putative" evidence="2">
    <location>
        <begin position="6"/>
        <end position="41"/>
    </location>
</feature>
<dbReference type="Proteomes" id="UP000078070">
    <property type="component" value="Chromosome"/>
</dbReference>
<feature type="region of interest" description="Disordered" evidence="1">
    <location>
        <begin position="46"/>
        <end position="68"/>
    </location>
</feature>
<dbReference type="EMBL" id="CP015839">
    <property type="protein sequence ID" value="ANG64032.1"/>
    <property type="molecule type" value="Genomic_DNA"/>
</dbReference>
<protein>
    <recommendedName>
        <fullName evidence="2">Zinc finger/thioredoxin putative domain-containing protein</fullName>
    </recommendedName>
</protein>
<dbReference type="Pfam" id="PF13719">
    <property type="entry name" value="Zn_ribbon_5"/>
    <property type="match status" value="1"/>
</dbReference>
<dbReference type="STRING" id="1821621.A8C75_17170"/>
<dbReference type="InterPro" id="IPR011723">
    <property type="entry name" value="Znf/thioredoxin_put"/>
</dbReference>
<keyword evidence="4" id="KW-1185">Reference proteome</keyword>
<evidence type="ECO:0000313" key="4">
    <source>
        <dbReference type="Proteomes" id="UP000078070"/>
    </source>
</evidence>
<proteinExistence type="predicted"/>
<dbReference type="AlphaFoldDB" id="A0A1A9F1Q9"/>
<reference evidence="3 4" key="2">
    <citation type="journal article" date="2018" name="Int. J. Syst. Evol. Microbiol.">
        <title>Marinobacterium aestuarii sp. nov., a benzene-degrading marine bacterium isolated from estuary sediment.</title>
        <authorList>
            <person name="Bae S.S."/>
            <person name="Jung J."/>
            <person name="Chung D."/>
            <person name="Baek K."/>
        </authorList>
    </citation>
    <scope>NUCLEOTIDE SEQUENCE [LARGE SCALE GENOMIC DNA]</scope>
    <source>
        <strain evidence="3 4">ST58-10</strain>
    </source>
</reference>
<feature type="compositionally biased region" description="Polar residues" evidence="1">
    <location>
        <begin position="47"/>
        <end position="61"/>
    </location>
</feature>
<feature type="region of interest" description="Disordered" evidence="1">
    <location>
        <begin position="223"/>
        <end position="296"/>
    </location>
</feature>
<accession>A0A1A9F1Q9</accession>
<dbReference type="Pfam" id="PF11906">
    <property type="entry name" value="DUF3426"/>
    <property type="match status" value="1"/>
</dbReference>
<evidence type="ECO:0000256" key="1">
    <source>
        <dbReference type="SAM" id="MobiDB-lite"/>
    </source>
</evidence>
<feature type="compositionally biased region" description="Low complexity" evidence="1">
    <location>
        <begin position="229"/>
        <end position="252"/>
    </location>
</feature>